<evidence type="ECO:0000256" key="1">
    <source>
        <dbReference type="ARBA" id="ARBA00010378"/>
    </source>
</evidence>
<name>A0A841IKA7_9ACTN</name>
<evidence type="ECO:0000256" key="3">
    <source>
        <dbReference type="ARBA" id="ARBA00022840"/>
    </source>
</evidence>
<keyword evidence="2" id="KW-0547">Nucleotide-binding</keyword>
<feature type="compositionally biased region" description="Low complexity" evidence="4">
    <location>
        <begin position="632"/>
        <end position="642"/>
    </location>
</feature>
<dbReference type="SMART" id="SM00382">
    <property type="entry name" value="AAA"/>
    <property type="match status" value="3"/>
</dbReference>
<feature type="domain" description="AAA+ ATPase" evidence="5">
    <location>
        <begin position="1002"/>
        <end position="1141"/>
    </location>
</feature>
<evidence type="ECO:0000313" key="7">
    <source>
        <dbReference type="Proteomes" id="UP000536604"/>
    </source>
</evidence>
<dbReference type="PRINTS" id="PR00819">
    <property type="entry name" value="CBXCFQXSUPER"/>
</dbReference>
<proteinExistence type="inferred from homology"/>
<evidence type="ECO:0000256" key="2">
    <source>
        <dbReference type="ARBA" id="ARBA00022741"/>
    </source>
</evidence>
<organism evidence="6 7">
    <name type="scientific">Nocardiopsis algeriensis</name>
    <dbReference type="NCBI Taxonomy" id="1478215"/>
    <lineage>
        <taxon>Bacteria</taxon>
        <taxon>Bacillati</taxon>
        <taxon>Actinomycetota</taxon>
        <taxon>Actinomycetes</taxon>
        <taxon>Streptosporangiales</taxon>
        <taxon>Nocardiopsidaceae</taxon>
        <taxon>Nocardiopsis</taxon>
    </lineage>
</organism>
<evidence type="ECO:0000256" key="4">
    <source>
        <dbReference type="SAM" id="MobiDB-lite"/>
    </source>
</evidence>
<dbReference type="AlphaFoldDB" id="A0A841IKA7"/>
<dbReference type="Proteomes" id="UP000536604">
    <property type="component" value="Unassembled WGS sequence"/>
</dbReference>
<comment type="caution">
    <text evidence="6">The sequence shown here is derived from an EMBL/GenBank/DDBJ whole genome shotgun (WGS) entry which is preliminary data.</text>
</comment>
<gene>
    <name evidence="6" type="ORF">FHS13_001144</name>
</gene>
<dbReference type="RefSeq" id="WP_184288585.1">
    <property type="nucleotide sequence ID" value="NZ_JACHJO010000003.1"/>
</dbReference>
<dbReference type="FunFam" id="3.40.50.300:FF:000216">
    <property type="entry name" value="Type VII secretion ATPase EccA"/>
    <property type="match status" value="1"/>
</dbReference>
<dbReference type="EMBL" id="JACHJO010000003">
    <property type="protein sequence ID" value="MBB6119209.1"/>
    <property type="molecule type" value="Genomic_DNA"/>
</dbReference>
<dbReference type="Pfam" id="PF00004">
    <property type="entry name" value="AAA"/>
    <property type="match status" value="3"/>
</dbReference>
<feature type="region of interest" description="Disordered" evidence="4">
    <location>
        <begin position="632"/>
        <end position="652"/>
    </location>
</feature>
<keyword evidence="7" id="KW-1185">Reference proteome</keyword>
<sequence>MSAIRLPEHLELLLTDEPVLDIYEYGPWRVPHRLVDDLVELFDTVIEDPRARDFPPGRASGSDQQRHKRLRGDVVDHLIALQGPLRVVGGSSARMPSIAIGRHTSVSNLVSEPHQWLLDTLTMPPCYGLIEVSKERADREIAFSVIGDILDAAEGVEPWEERRRAWRALLDRRAANPVDREFDMSASPRDLRVAWAAAIDAEHFPSVPEFAPPARFLAWAHERFAAAHERLAAVAHDVPSLPDVLVDICLGAGLSNLPPVSSALFEAGQFRALSDEFRTRKKGFDLVAWQDRARTWLWQGVVAGEADVSRAWLDMGTRCALALTSSGNEVHKSPRYGTPLPVSGFQTDLRRYCRPPAVPVLVPGLAGADGVVEQEQAARAREADPVLGPTPLERLDALVGLAEVKRQVRAVAAEAEAARRRVQAGLSVAGPGRHMVFTGRPGTGKSAVARIVGEVYAEAGLLRTGRVTEVSRANLVADHTGGVAERVAQVVRGALGGVLLVDDASALTEAENSRGLGADALSVLVRKMDEHADELVVVLADETEERVGRLLSASPRLAARISRRLRFPDPSGEELTAVFAAMVEESGLEADPEAVAKAGRLLGRASRGQGFGGARSARVLLDRTLSRQAARLAAAPAGSSPGLGSGAEATEGEADRLGRLLAEDVPDTLETAAVGPVGWRGAVPEDPLAELDALVGLEAVKREVRLYVAEAEAERLRAGAGVPVSAPARHLVFTGSPGTAKTMVARMLGAVYAELGLLSSGHLVDVSRGDLVGRYIGQTAPKVEQVVRSALGGVLFIDEAYSLTASESANDYGPEAIATLLRMMEDHREDLVVVVAGYPQEMAGFLASNPGLASRFPRHLSFPDYTDRELVEIFGVMAREAGFTLGEGTEARVRQLLRAAPRDRAFGNARLMRNLLERATALQAERITGAGERSADRLCELLPSDVPAALGARTGVPAPEDPLEAAERLVGQEEARRELRALDARARVEQARRGAGISVSGALEHMVLLGSPGTGRATFAELAGQVCGRRGVLSSGHVVTVGRKDLVGLLPGQSAELVDAAVRSAAGGVLFLAEAHAVLVRPGADPSVDEAVRELVRLVELHRHDLLVVLSGAPEDLPALLEARPELDALFTRRLRFADLSEEDLAQVFAERAREAGFRAAPETVAAVRALLLDRPRPESPANARLAEMLFERAARAQAVRVAELDLDDEEVLRTLAPADVPVSLPDGGGARVGTGLYL</sequence>
<dbReference type="InterPro" id="IPR003593">
    <property type="entry name" value="AAA+_ATPase"/>
</dbReference>
<keyword evidence="3" id="KW-0067">ATP-binding</keyword>
<dbReference type="GO" id="GO:0005524">
    <property type="term" value="F:ATP binding"/>
    <property type="evidence" value="ECO:0007669"/>
    <property type="project" value="UniProtKB-KW"/>
</dbReference>
<dbReference type="PANTHER" id="PTHR43392:SF2">
    <property type="entry name" value="AAA-TYPE ATPASE FAMILY PROTEIN _ ANKYRIN REPEAT FAMILY PROTEIN"/>
    <property type="match status" value="1"/>
</dbReference>
<evidence type="ECO:0000259" key="5">
    <source>
        <dbReference type="SMART" id="SM00382"/>
    </source>
</evidence>
<feature type="domain" description="AAA+ ATPase" evidence="5">
    <location>
        <begin position="727"/>
        <end position="866"/>
    </location>
</feature>
<dbReference type="Gene3D" id="1.10.8.60">
    <property type="match status" value="3"/>
</dbReference>
<comment type="similarity">
    <text evidence="1">Belongs to the CbxX/CfxQ family.</text>
</comment>
<dbReference type="InterPro" id="IPR003959">
    <property type="entry name" value="ATPase_AAA_core"/>
</dbReference>
<dbReference type="InterPro" id="IPR050773">
    <property type="entry name" value="CbxX/CfxQ_RuBisCO_ESX"/>
</dbReference>
<accession>A0A841IKA7</accession>
<dbReference type="CDD" id="cd00009">
    <property type="entry name" value="AAA"/>
    <property type="match status" value="1"/>
</dbReference>
<dbReference type="InterPro" id="IPR027417">
    <property type="entry name" value="P-loop_NTPase"/>
</dbReference>
<dbReference type="Pfam" id="PF17866">
    <property type="entry name" value="AAA_lid_6"/>
    <property type="match status" value="3"/>
</dbReference>
<dbReference type="GO" id="GO:0016887">
    <property type="term" value="F:ATP hydrolysis activity"/>
    <property type="evidence" value="ECO:0007669"/>
    <property type="project" value="InterPro"/>
</dbReference>
<dbReference type="PANTHER" id="PTHR43392">
    <property type="entry name" value="AAA-TYPE ATPASE FAMILY PROTEIN / ANKYRIN REPEAT FAMILY PROTEIN"/>
    <property type="match status" value="1"/>
</dbReference>
<dbReference type="SUPFAM" id="SSF52540">
    <property type="entry name" value="P-loop containing nucleoside triphosphate hydrolases"/>
    <property type="match status" value="3"/>
</dbReference>
<dbReference type="InterPro" id="IPR000641">
    <property type="entry name" value="CbxX/CfxQ"/>
</dbReference>
<reference evidence="6 7" key="1">
    <citation type="submission" date="2020-08" db="EMBL/GenBank/DDBJ databases">
        <title>Genomic Encyclopedia of Type Strains, Phase III (KMG-III): the genomes of soil and plant-associated and newly described type strains.</title>
        <authorList>
            <person name="Whitman W."/>
        </authorList>
    </citation>
    <scope>NUCLEOTIDE SEQUENCE [LARGE SCALE GENOMIC DNA]</scope>
    <source>
        <strain evidence="6 7">CECT 8712</strain>
    </source>
</reference>
<dbReference type="InterPro" id="IPR041627">
    <property type="entry name" value="AAA_lid_6"/>
</dbReference>
<feature type="domain" description="AAA+ ATPase" evidence="5">
    <location>
        <begin position="431"/>
        <end position="571"/>
    </location>
</feature>
<protein>
    <submittedName>
        <fullName evidence="6">SpoVK/Ycf46/Vps4 family AAA+-type ATPase</fullName>
    </submittedName>
</protein>
<dbReference type="Gene3D" id="3.40.50.300">
    <property type="entry name" value="P-loop containing nucleotide triphosphate hydrolases"/>
    <property type="match status" value="3"/>
</dbReference>
<evidence type="ECO:0000313" key="6">
    <source>
        <dbReference type="EMBL" id="MBB6119209.1"/>
    </source>
</evidence>